<evidence type="ECO:0000313" key="2">
    <source>
        <dbReference type="Proteomes" id="UP001501337"/>
    </source>
</evidence>
<dbReference type="Proteomes" id="UP001501337">
    <property type="component" value="Unassembled WGS sequence"/>
</dbReference>
<comment type="caution">
    <text evidence="1">The sequence shown here is derived from an EMBL/GenBank/DDBJ whole genome shotgun (WGS) entry which is preliminary data.</text>
</comment>
<organism evidence="1 2">
    <name type="scientific">Allohahella marinimesophila</name>
    <dbReference type="NCBI Taxonomy" id="1054972"/>
    <lineage>
        <taxon>Bacteria</taxon>
        <taxon>Pseudomonadati</taxon>
        <taxon>Pseudomonadota</taxon>
        <taxon>Gammaproteobacteria</taxon>
        <taxon>Oceanospirillales</taxon>
        <taxon>Hahellaceae</taxon>
        <taxon>Allohahella</taxon>
    </lineage>
</organism>
<name>A0ABP7P9P3_9GAMM</name>
<proteinExistence type="predicted"/>
<keyword evidence="2" id="KW-1185">Reference proteome</keyword>
<protein>
    <submittedName>
        <fullName evidence="1">Uncharacterized protein</fullName>
    </submittedName>
</protein>
<dbReference type="RefSeq" id="WP_344805874.1">
    <property type="nucleotide sequence ID" value="NZ_BAABBO010000009.1"/>
</dbReference>
<reference evidence="2" key="1">
    <citation type="journal article" date="2019" name="Int. J. Syst. Evol. Microbiol.">
        <title>The Global Catalogue of Microorganisms (GCM) 10K type strain sequencing project: providing services to taxonomists for standard genome sequencing and annotation.</title>
        <authorList>
            <consortium name="The Broad Institute Genomics Platform"/>
            <consortium name="The Broad Institute Genome Sequencing Center for Infectious Disease"/>
            <person name="Wu L."/>
            <person name="Ma J."/>
        </authorList>
    </citation>
    <scope>NUCLEOTIDE SEQUENCE [LARGE SCALE GENOMIC DNA]</scope>
    <source>
        <strain evidence="2">JCM 17555</strain>
    </source>
</reference>
<sequence length="74" mass="8304">MSGTTRTKYIHYGQLVAEVEVELLDDDESWGPHLSKEDALKLDDVRSALRSGNIEEAARFGTVYELHQVASQRA</sequence>
<gene>
    <name evidence="1" type="ORF">GCM10022278_20090</name>
</gene>
<accession>A0ABP7P9P3</accession>
<evidence type="ECO:0000313" key="1">
    <source>
        <dbReference type="EMBL" id="GAA3962044.1"/>
    </source>
</evidence>
<dbReference type="EMBL" id="BAABBO010000009">
    <property type="protein sequence ID" value="GAA3962044.1"/>
    <property type="molecule type" value="Genomic_DNA"/>
</dbReference>